<name>A0A8S5REM4_9VIRU</name>
<keyword evidence="1" id="KW-0812">Transmembrane</keyword>
<reference evidence="2" key="1">
    <citation type="journal article" date="2021" name="Proc. Natl. Acad. Sci. U.S.A.">
        <title>A Catalog of Tens of Thousands of Viruses from Human Metagenomes Reveals Hidden Associations with Chronic Diseases.</title>
        <authorList>
            <person name="Tisza M.J."/>
            <person name="Buck C.B."/>
        </authorList>
    </citation>
    <scope>NUCLEOTIDE SEQUENCE</scope>
    <source>
        <strain evidence="2">CtqEG8</strain>
    </source>
</reference>
<protein>
    <submittedName>
        <fullName evidence="2">Uncharacterized protein</fullName>
    </submittedName>
</protein>
<dbReference type="EMBL" id="BK059100">
    <property type="protein sequence ID" value="DAE29854.1"/>
    <property type="molecule type" value="Genomic_DNA"/>
</dbReference>
<sequence>MAMEDSGSMMSPADIAALTKGNSFGDGSGLSWLVLIILFFGFMGGGFGWNRNGGFGQYATAASQQDILFGQHFGQINDRLTNIGNGICGLGYDMQGNIAGLGKEVALGQANLQLQASNNAAALASQLSQCCCTTQRGIDSVNYNGAINTAAINKNIDDKFAALEKAGLERQIQEQAAKISALELASQMVGVVKYPMSYAYSAGASPFCGGAGCGAGCYAATV</sequence>
<accession>A0A8S5REM4</accession>
<keyword evidence="1" id="KW-0472">Membrane</keyword>
<evidence type="ECO:0000256" key="1">
    <source>
        <dbReference type="SAM" id="Phobius"/>
    </source>
</evidence>
<feature type="transmembrane region" description="Helical" evidence="1">
    <location>
        <begin position="30"/>
        <end position="49"/>
    </location>
</feature>
<keyword evidence="1" id="KW-1133">Transmembrane helix</keyword>
<evidence type="ECO:0000313" key="2">
    <source>
        <dbReference type="EMBL" id="DAE29854.1"/>
    </source>
</evidence>
<organism evidence="2">
    <name type="scientific">virus sp. ctqEG8</name>
    <dbReference type="NCBI Taxonomy" id="2827998"/>
    <lineage>
        <taxon>Viruses</taxon>
    </lineage>
</organism>
<proteinExistence type="predicted"/>